<protein>
    <submittedName>
        <fullName evidence="2">Uncharacterized protein</fullName>
    </submittedName>
</protein>
<dbReference type="RefSeq" id="WP_147892993.1">
    <property type="nucleotide sequence ID" value="NZ_BAAANR010000001.1"/>
</dbReference>
<keyword evidence="1" id="KW-0812">Transmembrane</keyword>
<evidence type="ECO:0000313" key="3">
    <source>
        <dbReference type="Proteomes" id="UP000321034"/>
    </source>
</evidence>
<accession>A0A5C8I2K1</accession>
<name>A0A5C8I2K1_9MICO</name>
<keyword evidence="1" id="KW-1133">Transmembrane helix</keyword>
<keyword evidence="1" id="KW-0472">Membrane</keyword>
<keyword evidence="3" id="KW-1185">Reference proteome</keyword>
<comment type="caution">
    <text evidence="2">The sequence shown here is derived from an EMBL/GenBank/DDBJ whole genome shotgun (WGS) entry which is preliminary data.</text>
</comment>
<evidence type="ECO:0000313" key="2">
    <source>
        <dbReference type="EMBL" id="TXK12254.1"/>
    </source>
</evidence>
<dbReference type="OrthoDB" id="5126407at2"/>
<feature type="transmembrane region" description="Helical" evidence="1">
    <location>
        <begin position="17"/>
        <end position="37"/>
    </location>
</feature>
<reference evidence="2 3" key="1">
    <citation type="submission" date="2019-08" db="EMBL/GenBank/DDBJ databases">
        <authorList>
            <person name="Dong K."/>
        </authorList>
    </citation>
    <scope>NUCLEOTIDE SEQUENCE [LARGE SCALE GENOMIC DNA]</scope>
    <source>
        <strain evidence="2 3">JCM14558</strain>
    </source>
</reference>
<gene>
    <name evidence="2" type="ORF">FVP77_01865</name>
</gene>
<sequence>MTTANPPRRSGQTALRLGGAGLLATAAIVYTFMFYLLQHDGGATANCNTSGMRSPLPISDVWEQRVSGEFTSFPIGLACTFSYPDGQTGTAYVASWDATVITYGALVGGVLCFGNLLRRRHQDAD</sequence>
<proteinExistence type="predicted"/>
<organism evidence="2 3">
    <name type="scientific">Microbacterium hatanonis</name>
    <dbReference type="NCBI Taxonomy" id="404366"/>
    <lineage>
        <taxon>Bacteria</taxon>
        <taxon>Bacillati</taxon>
        <taxon>Actinomycetota</taxon>
        <taxon>Actinomycetes</taxon>
        <taxon>Micrococcales</taxon>
        <taxon>Microbacteriaceae</taxon>
        <taxon>Microbacterium</taxon>
    </lineage>
</organism>
<feature type="transmembrane region" description="Helical" evidence="1">
    <location>
        <begin position="100"/>
        <end position="117"/>
    </location>
</feature>
<dbReference type="EMBL" id="VRSV01000001">
    <property type="protein sequence ID" value="TXK12254.1"/>
    <property type="molecule type" value="Genomic_DNA"/>
</dbReference>
<dbReference type="AlphaFoldDB" id="A0A5C8I2K1"/>
<evidence type="ECO:0000256" key="1">
    <source>
        <dbReference type="SAM" id="Phobius"/>
    </source>
</evidence>
<dbReference type="Proteomes" id="UP000321034">
    <property type="component" value="Unassembled WGS sequence"/>
</dbReference>